<name>A0A1Y2L8F2_9PROT</name>
<feature type="signal peptide" evidence="2">
    <location>
        <begin position="1"/>
        <end position="28"/>
    </location>
</feature>
<feature type="compositionally biased region" description="Basic and acidic residues" evidence="1">
    <location>
        <begin position="34"/>
        <end position="65"/>
    </location>
</feature>
<feature type="region of interest" description="Disordered" evidence="1">
    <location>
        <begin position="29"/>
        <end position="72"/>
    </location>
</feature>
<accession>A0A1Y2L8F2</accession>
<evidence type="ECO:0000313" key="4">
    <source>
        <dbReference type="Proteomes" id="UP000193396"/>
    </source>
</evidence>
<dbReference type="STRING" id="1293890.TALK_17120"/>
<reference evidence="3 4" key="1">
    <citation type="submission" date="2014-03" db="EMBL/GenBank/DDBJ databases">
        <title>The draft genome sequence of Thalassospira alkalitolerans JCM 18968.</title>
        <authorList>
            <person name="Lai Q."/>
            <person name="Shao Z."/>
        </authorList>
    </citation>
    <scope>NUCLEOTIDE SEQUENCE [LARGE SCALE GENOMIC DNA]</scope>
    <source>
        <strain evidence="3 4">JCM 18968</strain>
    </source>
</reference>
<evidence type="ECO:0000256" key="2">
    <source>
        <dbReference type="SAM" id="SignalP"/>
    </source>
</evidence>
<organism evidence="3 4">
    <name type="scientific">Thalassospira alkalitolerans</name>
    <dbReference type="NCBI Taxonomy" id="1293890"/>
    <lineage>
        <taxon>Bacteria</taxon>
        <taxon>Pseudomonadati</taxon>
        <taxon>Pseudomonadota</taxon>
        <taxon>Alphaproteobacteria</taxon>
        <taxon>Rhodospirillales</taxon>
        <taxon>Thalassospiraceae</taxon>
        <taxon>Thalassospira</taxon>
    </lineage>
</organism>
<evidence type="ECO:0000313" key="3">
    <source>
        <dbReference type="EMBL" id="OSQ46087.1"/>
    </source>
</evidence>
<dbReference type="EMBL" id="JFKB01000013">
    <property type="protein sequence ID" value="OSQ46087.1"/>
    <property type="molecule type" value="Genomic_DNA"/>
</dbReference>
<comment type="caution">
    <text evidence="3">The sequence shown here is derived from an EMBL/GenBank/DDBJ whole genome shotgun (WGS) entry which is preliminary data.</text>
</comment>
<dbReference type="OrthoDB" id="7355237at2"/>
<dbReference type="Proteomes" id="UP000193396">
    <property type="component" value="Unassembled WGS sequence"/>
</dbReference>
<dbReference type="AlphaFoldDB" id="A0A1Y2L8F2"/>
<keyword evidence="4" id="KW-1185">Reference proteome</keyword>
<keyword evidence="2" id="KW-0732">Signal</keyword>
<sequence length="223" mass="24438">MTRNSKLKIASALIATTLIATPITSALASGGDHQPWHMNDDGRDGDGKFGMHDGDKKGMHGDYGKHGKHDTRRTVPLTTDEAKILIDAMLLHRGATDLKTGDVTSVDEGKEIAVTLLNAKGDVVTILELDAMTGRPDRGEFRELHRLMPRPDADDDERYDRRFTTDQMTLLANAMVIRFGGGELALGSITETPRGTYVTTITNKAGDIIREMELSRVTGRPIR</sequence>
<feature type="chain" id="PRO_5012598660" description="PepSY domain-containing protein" evidence="2">
    <location>
        <begin position="29"/>
        <end position="223"/>
    </location>
</feature>
<proteinExistence type="predicted"/>
<protein>
    <recommendedName>
        <fullName evidence="5">PepSY domain-containing protein</fullName>
    </recommendedName>
</protein>
<gene>
    <name evidence="3" type="ORF">TALK_17120</name>
</gene>
<evidence type="ECO:0000256" key="1">
    <source>
        <dbReference type="SAM" id="MobiDB-lite"/>
    </source>
</evidence>
<dbReference type="RefSeq" id="WP_085620366.1">
    <property type="nucleotide sequence ID" value="NZ_JFKB01000013.1"/>
</dbReference>
<evidence type="ECO:0008006" key="5">
    <source>
        <dbReference type="Google" id="ProtNLM"/>
    </source>
</evidence>